<reference evidence="3" key="1">
    <citation type="journal article" date="2019" name="Environ. Microbiol.">
        <title>Fungal ecological strategies reflected in gene transcription - a case study of two litter decomposers.</title>
        <authorList>
            <person name="Barbi F."/>
            <person name="Kohler A."/>
            <person name="Barry K."/>
            <person name="Baskaran P."/>
            <person name="Daum C."/>
            <person name="Fauchery L."/>
            <person name="Ihrmark K."/>
            <person name="Kuo A."/>
            <person name="LaButti K."/>
            <person name="Lipzen A."/>
            <person name="Morin E."/>
            <person name="Grigoriev I.V."/>
            <person name="Henrissat B."/>
            <person name="Lindahl B."/>
            <person name="Martin F."/>
        </authorList>
    </citation>
    <scope>NUCLEOTIDE SEQUENCE</scope>
    <source>
        <strain evidence="3">JB14</strain>
    </source>
</reference>
<organism evidence="3 4">
    <name type="scientific">Gymnopus androsaceus JB14</name>
    <dbReference type="NCBI Taxonomy" id="1447944"/>
    <lineage>
        <taxon>Eukaryota</taxon>
        <taxon>Fungi</taxon>
        <taxon>Dikarya</taxon>
        <taxon>Basidiomycota</taxon>
        <taxon>Agaricomycotina</taxon>
        <taxon>Agaricomycetes</taxon>
        <taxon>Agaricomycetidae</taxon>
        <taxon>Agaricales</taxon>
        <taxon>Marasmiineae</taxon>
        <taxon>Omphalotaceae</taxon>
        <taxon>Gymnopus</taxon>
    </lineage>
</organism>
<keyword evidence="4" id="KW-1185">Reference proteome</keyword>
<evidence type="ECO:0000313" key="3">
    <source>
        <dbReference type="EMBL" id="KAE9396183.1"/>
    </source>
</evidence>
<feature type="non-terminal residue" evidence="3">
    <location>
        <position position="1"/>
    </location>
</feature>
<dbReference type="PANTHER" id="PTHR19959">
    <property type="entry name" value="KINESIN LIGHT CHAIN"/>
    <property type="match status" value="1"/>
</dbReference>
<sequence length="784" mass="85287">LMESFQHSGDISQIDNAVQLFEQAVGLAPRAHIDISATKLNNLGVALHLRFLHLGVLGDIESAIVATKQAVELTPDGNAGKPSWLNNLENAHKSRFSYLGDLSDIESVIVAIKQAVELTPDGHADKTAVLNNLGNAYESRFGHLGELGDIDSAIVAKKKAVELTPDGHADKPQVLNNLGTGLYLRFGHLGELGDVESAILTQKEAVELTHDGHHAKPGRLSNFGYELQFGYLGELGDIETAILIRTKAVELTPNGHADKAGLLDQLGNAYHLKFNQSEDPFDLDCALSAFQEASLQSSGKPHVQLQTAIKWSKLCSTPALAVEAYKRFFELIPRVAWLGKTVACRYQELPQIGRVIGAAAAAAISAGDLLLAIEWLDEGRNIVWGQILQLRSPLDDLRHQHPGISKELEMVSQALENAGTSTSNNFENTDSGSKQATAEEEAQKHRRFAAQYEGLISQVRSLDGFESFMRPKKYSELALAATHGPVITVNVDKIWCDALVVCSPQDIIHVPLTKFSLELAHKLHINLMSSLHANSVRTVRNGDRLSLVKSGANHDHFALILKSLWSNVVQPILSRIEDVVRFSILTSYVTWCATGPLTLLPLHAAGIYGGSVESNIDISDFVVSSYTATLRALTESIPKLKKYQAKLPTVLIVSQPETPGFSRLPGTVDEAEAIQKYTLSKYTCHLNHDAATSETVMRAIGNYNFIHFACHGIQDIQDPLNSAFALYDQRLKLKTLMGLSLNSVQLAFLSACQTATGDENLPEEAVHLAASMLAVGYPSVIASL</sequence>
<protein>
    <recommendedName>
        <fullName evidence="2">CHAT domain-containing protein</fullName>
    </recommendedName>
</protein>
<accession>A0A6A4HEQ9</accession>
<feature type="domain" description="CHAT" evidence="2">
    <location>
        <begin position="561"/>
        <end position="784"/>
    </location>
</feature>
<dbReference type="Pfam" id="PF12770">
    <property type="entry name" value="CHAT"/>
    <property type="match status" value="1"/>
</dbReference>
<dbReference type="PANTHER" id="PTHR19959:SF119">
    <property type="entry name" value="FUNGAL LIPASE-LIKE DOMAIN-CONTAINING PROTEIN"/>
    <property type="match status" value="1"/>
</dbReference>
<dbReference type="Proteomes" id="UP000799118">
    <property type="component" value="Unassembled WGS sequence"/>
</dbReference>
<name>A0A6A4HEQ9_9AGAR</name>
<proteinExistence type="predicted"/>
<dbReference type="SUPFAM" id="SSF81901">
    <property type="entry name" value="HCP-like"/>
    <property type="match status" value="1"/>
</dbReference>
<dbReference type="InterPro" id="IPR024983">
    <property type="entry name" value="CHAT_dom"/>
</dbReference>
<feature type="compositionally biased region" description="Polar residues" evidence="1">
    <location>
        <begin position="419"/>
        <end position="436"/>
    </location>
</feature>
<gene>
    <name evidence="3" type="ORF">BT96DRAFT_1041257</name>
</gene>
<dbReference type="OrthoDB" id="9991317at2759"/>
<dbReference type="AlphaFoldDB" id="A0A6A4HEQ9"/>
<evidence type="ECO:0000256" key="1">
    <source>
        <dbReference type="SAM" id="MobiDB-lite"/>
    </source>
</evidence>
<dbReference type="EMBL" id="ML769518">
    <property type="protein sequence ID" value="KAE9396183.1"/>
    <property type="molecule type" value="Genomic_DNA"/>
</dbReference>
<feature type="region of interest" description="Disordered" evidence="1">
    <location>
        <begin position="419"/>
        <end position="443"/>
    </location>
</feature>
<evidence type="ECO:0000313" key="4">
    <source>
        <dbReference type="Proteomes" id="UP000799118"/>
    </source>
</evidence>
<dbReference type="Gene3D" id="1.25.40.10">
    <property type="entry name" value="Tetratricopeptide repeat domain"/>
    <property type="match status" value="1"/>
</dbReference>
<dbReference type="InterPro" id="IPR011990">
    <property type="entry name" value="TPR-like_helical_dom_sf"/>
</dbReference>
<evidence type="ECO:0000259" key="2">
    <source>
        <dbReference type="Pfam" id="PF12770"/>
    </source>
</evidence>